<dbReference type="Proteomes" id="UP000235916">
    <property type="component" value="Unassembled WGS sequence"/>
</dbReference>
<proteinExistence type="predicted"/>
<sequence length="206" mass="22333">MPVLLAQQAQAQVLIPVAPAEAGADSRMPIAGFSISSGLRLAADGAEQWHSNAEQLSKVFPAAHQDRMRKAYLQSKDVFVQIEQRLGWPRNDVAGAMAAFIVGNYMVMRGVEVSDAHTQALAEQLAAQPDMVTRLGAQTPQALRGLYEQCAMVGTFMALAQLSQKANPQPAAQQQHLRDAARANLQRVLGREPERLSLGPNGLVWQ</sequence>
<name>A0A2N8L0D0_9BURK</name>
<organism evidence="1 2">
    <name type="scientific">Kinneretia aquatilis</name>
    <dbReference type="NCBI Taxonomy" id="2070761"/>
    <lineage>
        <taxon>Bacteria</taxon>
        <taxon>Pseudomonadati</taxon>
        <taxon>Pseudomonadota</taxon>
        <taxon>Betaproteobacteria</taxon>
        <taxon>Burkholderiales</taxon>
        <taxon>Sphaerotilaceae</taxon>
        <taxon>Roseateles</taxon>
    </lineage>
</organism>
<evidence type="ECO:0000313" key="1">
    <source>
        <dbReference type="EMBL" id="PND39170.1"/>
    </source>
</evidence>
<protein>
    <submittedName>
        <fullName evidence="1">Uncharacterized protein</fullName>
    </submittedName>
</protein>
<comment type="caution">
    <text evidence="1">The sequence shown here is derived from an EMBL/GenBank/DDBJ whole genome shotgun (WGS) entry which is preliminary data.</text>
</comment>
<dbReference type="EMBL" id="POSP01000003">
    <property type="protein sequence ID" value="PND39170.1"/>
    <property type="molecule type" value="Genomic_DNA"/>
</dbReference>
<gene>
    <name evidence="1" type="ORF">C1O66_17665</name>
</gene>
<accession>A0A2N8L0D0</accession>
<keyword evidence="2" id="KW-1185">Reference proteome</keyword>
<evidence type="ECO:0000313" key="2">
    <source>
        <dbReference type="Proteomes" id="UP000235916"/>
    </source>
</evidence>
<dbReference type="InterPro" id="IPR046505">
    <property type="entry name" value="DUF6683"/>
</dbReference>
<dbReference type="Pfam" id="PF20388">
    <property type="entry name" value="DUF6683"/>
    <property type="match status" value="1"/>
</dbReference>
<reference evidence="1 2" key="1">
    <citation type="submission" date="2018-01" db="EMBL/GenBank/DDBJ databases">
        <title>Draft genome sequence of Paucibacter aquatile CR182 isolated from freshwater of the Nakdong River.</title>
        <authorList>
            <person name="Choi A."/>
            <person name="Chung E.J."/>
        </authorList>
    </citation>
    <scope>NUCLEOTIDE SEQUENCE [LARGE SCALE GENOMIC DNA]</scope>
    <source>
        <strain evidence="1 2">CR182</strain>
    </source>
</reference>
<dbReference type="AlphaFoldDB" id="A0A2N8L0D0"/>